<comment type="similarity">
    <text evidence="2">Belongs to the glutaredoxin family. CC-type subfamily.</text>
</comment>
<protein>
    <recommendedName>
        <fullName evidence="5">Glutaredoxin domain-containing protein</fullName>
    </recommendedName>
</protein>
<accession>A0AAP0JC11</accession>
<name>A0AAP0JC11_9MAGN</name>
<comment type="caution">
    <text evidence="6">The sequence shown here is derived from an EMBL/GenBank/DDBJ whole genome shotgun (WGS) entry which is preliminary data.</text>
</comment>
<dbReference type="Proteomes" id="UP001417504">
    <property type="component" value="Unassembled WGS sequence"/>
</dbReference>
<keyword evidence="3" id="KW-0963">Cytoplasm</keyword>
<evidence type="ECO:0000313" key="7">
    <source>
        <dbReference type="Proteomes" id="UP001417504"/>
    </source>
</evidence>
<evidence type="ECO:0000259" key="5">
    <source>
        <dbReference type="Pfam" id="PF00462"/>
    </source>
</evidence>
<proteinExistence type="inferred from homology"/>
<reference evidence="6 7" key="1">
    <citation type="submission" date="2024-01" db="EMBL/GenBank/DDBJ databases">
        <title>Genome assemblies of Stephania.</title>
        <authorList>
            <person name="Yang L."/>
        </authorList>
    </citation>
    <scope>NUCLEOTIDE SEQUENCE [LARGE SCALE GENOMIC DNA]</scope>
    <source>
        <strain evidence="6">QJT</strain>
        <tissue evidence="6">Leaf</tissue>
    </source>
</reference>
<dbReference type="CDD" id="cd03419">
    <property type="entry name" value="GRX_GRXh_1_2_like"/>
    <property type="match status" value="1"/>
</dbReference>
<dbReference type="InterPro" id="IPR036249">
    <property type="entry name" value="Thioredoxin-like_sf"/>
</dbReference>
<dbReference type="InterPro" id="IPR011905">
    <property type="entry name" value="GlrX-like_pln_2"/>
</dbReference>
<dbReference type="Gene3D" id="3.40.30.10">
    <property type="entry name" value="Glutaredoxin"/>
    <property type="match status" value="1"/>
</dbReference>
<evidence type="ECO:0000256" key="2">
    <source>
        <dbReference type="ARBA" id="ARBA00007568"/>
    </source>
</evidence>
<evidence type="ECO:0000313" key="6">
    <source>
        <dbReference type="EMBL" id="KAK9131218.1"/>
    </source>
</evidence>
<keyword evidence="4" id="KW-0676">Redox-active center</keyword>
<gene>
    <name evidence="6" type="ORF">Sjap_011705</name>
</gene>
<dbReference type="Pfam" id="PF00462">
    <property type="entry name" value="Glutaredoxin"/>
    <property type="match status" value="1"/>
</dbReference>
<dbReference type="PANTHER" id="PTHR10168">
    <property type="entry name" value="GLUTAREDOXIN"/>
    <property type="match status" value="1"/>
</dbReference>
<dbReference type="AlphaFoldDB" id="A0AAP0JC11"/>
<dbReference type="InterPro" id="IPR002109">
    <property type="entry name" value="Glutaredoxin"/>
</dbReference>
<dbReference type="EMBL" id="JBBNAE010000004">
    <property type="protein sequence ID" value="KAK9131218.1"/>
    <property type="molecule type" value="Genomic_DNA"/>
</dbReference>
<feature type="domain" description="Glutaredoxin" evidence="5">
    <location>
        <begin position="39"/>
        <end position="100"/>
    </location>
</feature>
<organism evidence="6 7">
    <name type="scientific">Stephania japonica</name>
    <dbReference type="NCBI Taxonomy" id="461633"/>
    <lineage>
        <taxon>Eukaryota</taxon>
        <taxon>Viridiplantae</taxon>
        <taxon>Streptophyta</taxon>
        <taxon>Embryophyta</taxon>
        <taxon>Tracheophyta</taxon>
        <taxon>Spermatophyta</taxon>
        <taxon>Magnoliopsida</taxon>
        <taxon>Ranunculales</taxon>
        <taxon>Menispermaceae</taxon>
        <taxon>Menispermoideae</taxon>
        <taxon>Cissampelideae</taxon>
        <taxon>Stephania</taxon>
    </lineage>
</organism>
<evidence type="ECO:0000256" key="4">
    <source>
        <dbReference type="ARBA" id="ARBA00023284"/>
    </source>
</evidence>
<evidence type="ECO:0000256" key="3">
    <source>
        <dbReference type="ARBA" id="ARBA00022490"/>
    </source>
</evidence>
<dbReference type="SUPFAM" id="SSF52833">
    <property type="entry name" value="Thioredoxin-like"/>
    <property type="match status" value="1"/>
</dbReference>
<sequence length="125" mass="13223">MQGVRRCAAVGGLTLDVGGDDESRPGERRVERVIRENPVVIFSTSSSCCMSHVMRRLLSTLGAHPTLVQLDHSDDIRGALADGSGATVPPPAVYIGGRRVGGLESLMALHLSGELTAMLRQLTTS</sequence>
<keyword evidence="7" id="KW-1185">Reference proteome</keyword>
<evidence type="ECO:0000256" key="1">
    <source>
        <dbReference type="ARBA" id="ARBA00004496"/>
    </source>
</evidence>
<dbReference type="NCBIfam" id="TIGR02189">
    <property type="entry name" value="GlrX-like_plant"/>
    <property type="match status" value="1"/>
</dbReference>
<comment type="subcellular location">
    <subcellularLocation>
        <location evidence="1">Cytoplasm</location>
    </subcellularLocation>
</comment>
<dbReference type="PROSITE" id="PS51354">
    <property type="entry name" value="GLUTAREDOXIN_2"/>
    <property type="match status" value="1"/>
</dbReference>
<dbReference type="GO" id="GO:0005737">
    <property type="term" value="C:cytoplasm"/>
    <property type="evidence" value="ECO:0007669"/>
    <property type="project" value="UniProtKB-SubCell"/>
</dbReference>